<sequence length="156" mass="18275">MKMKKTFYYNFIPTEAEEAACKANKTPFEITRVLVDIRDMHPPVTVFDSQNPWKIKKSLTQYEVVTGKLVLSFKDAFDHVFRYWTLCMANHVVLGHKMHVIVWDVSEETNPKRYRNDGTFLEMLPNDDYALTCPDLVQNRHLNAEDEIGLYWDPSA</sequence>
<dbReference type="AlphaFoldDB" id="A0A5J5ABB8"/>
<dbReference type="Proteomes" id="UP000325577">
    <property type="component" value="Linkage Group LG21"/>
</dbReference>
<protein>
    <submittedName>
        <fullName evidence="1">Uncharacterized protein</fullName>
    </submittedName>
</protein>
<organism evidence="1 2">
    <name type="scientific">Nyssa sinensis</name>
    <dbReference type="NCBI Taxonomy" id="561372"/>
    <lineage>
        <taxon>Eukaryota</taxon>
        <taxon>Viridiplantae</taxon>
        <taxon>Streptophyta</taxon>
        <taxon>Embryophyta</taxon>
        <taxon>Tracheophyta</taxon>
        <taxon>Spermatophyta</taxon>
        <taxon>Magnoliopsida</taxon>
        <taxon>eudicotyledons</taxon>
        <taxon>Gunneridae</taxon>
        <taxon>Pentapetalae</taxon>
        <taxon>asterids</taxon>
        <taxon>Cornales</taxon>
        <taxon>Nyssaceae</taxon>
        <taxon>Nyssa</taxon>
    </lineage>
</organism>
<dbReference type="PANTHER" id="PTHR36264:SF5">
    <property type="entry name" value="SET DOMAIN-CONTAINING PROTEIN"/>
    <property type="match status" value="1"/>
</dbReference>
<evidence type="ECO:0000313" key="2">
    <source>
        <dbReference type="Proteomes" id="UP000325577"/>
    </source>
</evidence>
<accession>A0A5J5ABB8</accession>
<name>A0A5J5ABB8_9ASTE</name>
<dbReference type="PANTHER" id="PTHR36264">
    <property type="entry name" value="SET DOMAIN-CONTAINING PROTEIN"/>
    <property type="match status" value="1"/>
</dbReference>
<gene>
    <name evidence="1" type="ORF">F0562_034937</name>
</gene>
<evidence type="ECO:0000313" key="1">
    <source>
        <dbReference type="EMBL" id="KAA8527348.1"/>
    </source>
</evidence>
<proteinExistence type="predicted"/>
<dbReference type="EMBL" id="CM018045">
    <property type="protein sequence ID" value="KAA8527348.1"/>
    <property type="molecule type" value="Genomic_DNA"/>
</dbReference>
<dbReference type="OrthoDB" id="911161at2759"/>
<keyword evidence="2" id="KW-1185">Reference proteome</keyword>
<reference evidence="1 2" key="1">
    <citation type="submission" date="2019-09" db="EMBL/GenBank/DDBJ databases">
        <title>A chromosome-level genome assembly of the Chinese tupelo Nyssa sinensis.</title>
        <authorList>
            <person name="Yang X."/>
            <person name="Kang M."/>
            <person name="Yang Y."/>
            <person name="Xiong H."/>
            <person name="Wang M."/>
            <person name="Zhang Z."/>
            <person name="Wang Z."/>
            <person name="Wu H."/>
            <person name="Ma T."/>
            <person name="Liu J."/>
            <person name="Xi Z."/>
        </authorList>
    </citation>
    <scope>NUCLEOTIDE SEQUENCE [LARGE SCALE GENOMIC DNA]</scope>
    <source>
        <strain evidence="1">J267</strain>
        <tissue evidence="1">Leaf</tissue>
    </source>
</reference>